<reference evidence="2 3" key="1">
    <citation type="submission" date="2020-09" db="EMBL/GenBank/DDBJ databases">
        <title>De no assembly of potato wild relative species, Solanum commersonii.</title>
        <authorList>
            <person name="Cho K."/>
        </authorList>
    </citation>
    <scope>NUCLEOTIDE SEQUENCE [LARGE SCALE GENOMIC DNA]</scope>
    <source>
        <strain evidence="2">LZ3.2</strain>
        <tissue evidence="2">Leaf</tissue>
    </source>
</reference>
<comment type="caution">
    <text evidence="2">The sequence shown here is derived from an EMBL/GenBank/DDBJ whole genome shotgun (WGS) entry which is preliminary data.</text>
</comment>
<evidence type="ECO:0000256" key="1">
    <source>
        <dbReference type="SAM" id="MobiDB-lite"/>
    </source>
</evidence>
<proteinExistence type="predicted"/>
<sequence>WSTSFLNLETSAFKAFTSVVIPCPLSQTSTLIVRASMDSLSGVSAVVPHLEKHSLDNWSPGGSRTSNNSRGQGSSRKTWTLRRSNASISISEDVSIGASLLLSASSHVYSTSMHWMSVEGVGLCNKYRKWKRRLSLLGPHNYLLLDNQSQISHFLAMIEPTQSALGWWRMDSFCDDMTVLLMNPNHNQATMLRSFFLYRFSGLNPHSGGVRNKRG</sequence>
<evidence type="ECO:0000313" key="3">
    <source>
        <dbReference type="Proteomes" id="UP000824120"/>
    </source>
</evidence>
<dbReference type="EMBL" id="JACXVP010000012">
    <property type="protein sequence ID" value="KAG5571457.1"/>
    <property type="molecule type" value="Genomic_DNA"/>
</dbReference>
<dbReference type="Proteomes" id="UP000824120">
    <property type="component" value="Chromosome 12"/>
</dbReference>
<feature type="region of interest" description="Disordered" evidence="1">
    <location>
        <begin position="54"/>
        <end position="77"/>
    </location>
</feature>
<gene>
    <name evidence="2" type="ORF">H5410_061223</name>
</gene>
<accession>A0A9J5W7I6</accession>
<evidence type="ECO:0000313" key="2">
    <source>
        <dbReference type="EMBL" id="KAG5571457.1"/>
    </source>
</evidence>
<keyword evidence="3" id="KW-1185">Reference proteome</keyword>
<organism evidence="2 3">
    <name type="scientific">Solanum commersonii</name>
    <name type="common">Commerson's wild potato</name>
    <name type="synonym">Commerson's nightshade</name>
    <dbReference type="NCBI Taxonomy" id="4109"/>
    <lineage>
        <taxon>Eukaryota</taxon>
        <taxon>Viridiplantae</taxon>
        <taxon>Streptophyta</taxon>
        <taxon>Embryophyta</taxon>
        <taxon>Tracheophyta</taxon>
        <taxon>Spermatophyta</taxon>
        <taxon>Magnoliopsida</taxon>
        <taxon>eudicotyledons</taxon>
        <taxon>Gunneridae</taxon>
        <taxon>Pentapetalae</taxon>
        <taxon>asterids</taxon>
        <taxon>lamiids</taxon>
        <taxon>Solanales</taxon>
        <taxon>Solanaceae</taxon>
        <taxon>Solanoideae</taxon>
        <taxon>Solaneae</taxon>
        <taxon>Solanum</taxon>
    </lineage>
</organism>
<dbReference type="AlphaFoldDB" id="A0A9J5W7I6"/>
<name>A0A9J5W7I6_SOLCO</name>
<feature type="non-terminal residue" evidence="2">
    <location>
        <position position="1"/>
    </location>
</feature>
<feature type="compositionally biased region" description="Polar residues" evidence="1">
    <location>
        <begin position="56"/>
        <end position="77"/>
    </location>
</feature>
<protein>
    <submittedName>
        <fullName evidence="2">Uncharacterized protein</fullName>
    </submittedName>
</protein>